<dbReference type="SUPFAM" id="SSF55729">
    <property type="entry name" value="Acyl-CoA N-acyltransferases (Nat)"/>
    <property type="match status" value="1"/>
</dbReference>
<dbReference type="AlphaFoldDB" id="A0A840N5Q0"/>
<gene>
    <name evidence="2" type="ORF">HNQ36_004214</name>
</gene>
<dbReference type="InterPro" id="IPR016181">
    <property type="entry name" value="Acyl_CoA_acyltransferase"/>
</dbReference>
<evidence type="ECO:0000313" key="2">
    <source>
        <dbReference type="EMBL" id="MBB5054212.1"/>
    </source>
</evidence>
<accession>A0A840N5Q0</accession>
<sequence>MNVNQDAGRLDAIKQTQNRQEPCLTATILRETGNATLMKVDPLDDQDFAKWDAFAARSPDAWFWHTSHWMNYTRAYAGKSFQRNLSFWVTRGGAKLAIVPCFLEIGPAVLSLYHDDVDGSDRTRLTYAGVPLPAPALSDDLNAQGRWEVLEFIVSHLKQLASDHGVETFQLISPALAPGFLGSSLPVANPFSRFGALDISRATQIIDLRTDAAKLWTAVRHGHQYDIRRGERALTVKIWHGNEMPASIFEEYRALHAKDAGRVTRSEETFLMMRDWIHRGEGALAQVMKGDQSVGFILLIIYRNGAFYASGCRDPDDMKLPVFHVAQWQLIQWLKQNDVWFYDIGVQQFSKQWYDNPSSKHMNISKFKRGFGGTTVPLHASEFHLTEAGLRNAISYRLDKTYGST</sequence>
<evidence type="ECO:0000313" key="3">
    <source>
        <dbReference type="Proteomes" id="UP000521227"/>
    </source>
</evidence>
<dbReference type="RefSeq" id="WP_184088140.1">
    <property type="nucleotide sequence ID" value="NZ_JACHIJ010000006.1"/>
</dbReference>
<dbReference type="Gene3D" id="3.40.630.30">
    <property type="match status" value="1"/>
</dbReference>
<comment type="caution">
    <text evidence="2">The sequence shown here is derived from an EMBL/GenBank/DDBJ whole genome shotgun (WGS) entry which is preliminary data.</text>
</comment>
<feature type="domain" description="BioF2-like acetyltransferase" evidence="1">
    <location>
        <begin position="224"/>
        <end position="346"/>
    </location>
</feature>
<protein>
    <recommendedName>
        <fullName evidence="1">BioF2-like acetyltransferase domain-containing protein</fullName>
    </recommendedName>
</protein>
<dbReference type="Proteomes" id="UP000521227">
    <property type="component" value="Unassembled WGS sequence"/>
</dbReference>
<dbReference type="InterPro" id="IPR038740">
    <property type="entry name" value="BioF2-like_GNAT_dom"/>
</dbReference>
<dbReference type="PANTHER" id="PTHR36174">
    <property type="entry name" value="LIPID II:GLYCINE GLYCYLTRANSFERASE"/>
    <property type="match status" value="1"/>
</dbReference>
<dbReference type="EMBL" id="JACHIJ010000006">
    <property type="protein sequence ID" value="MBB5054212.1"/>
    <property type="molecule type" value="Genomic_DNA"/>
</dbReference>
<name>A0A840N5Q0_9BRAD</name>
<dbReference type="Pfam" id="PF13480">
    <property type="entry name" value="Acetyltransf_6"/>
    <property type="match status" value="1"/>
</dbReference>
<organism evidence="2 3">
    <name type="scientific">Afipia massiliensis</name>
    <dbReference type="NCBI Taxonomy" id="211460"/>
    <lineage>
        <taxon>Bacteria</taxon>
        <taxon>Pseudomonadati</taxon>
        <taxon>Pseudomonadota</taxon>
        <taxon>Alphaproteobacteria</taxon>
        <taxon>Hyphomicrobiales</taxon>
        <taxon>Nitrobacteraceae</taxon>
        <taxon>Afipia</taxon>
    </lineage>
</organism>
<evidence type="ECO:0000259" key="1">
    <source>
        <dbReference type="Pfam" id="PF13480"/>
    </source>
</evidence>
<dbReference type="PANTHER" id="PTHR36174:SF1">
    <property type="entry name" value="LIPID II:GLYCINE GLYCYLTRANSFERASE"/>
    <property type="match status" value="1"/>
</dbReference>
<proteinExistence type="predicted"/>
<reference evidence="2 3" key="1">
    <citation type="submission" date="2020-08" db="EMBL/GenBank/DDBJ databases">
        <title>Genomic Encyclopedia of Type Strains, Phase IV (KMG-IV): sequencing the most valuable type-strain genomes for metagenomic binning, comparative biology and taxonomic classification.</title>
        <authorList>
            <person name="Goeker M."/>
        </authorList>
    </citation>
    <scope>NUCLEOTIDE SEQUENCE [LARGE SCALE GENOMIC DNA]</scope>
    <source>
        <strain evidence="2 3">DSM 17498</strain>
    </source>
</reference>
<dbReference type="InterPro" id="IPR050644">
    <property type="entry name" value="PG_Glycine_Bridge_Synth"/>
</dbReference>